<gene>
    <name evidence="2" type="ORF">Poly21_07780</name>
</gene>
<evidence type="ECO:0000313" key="3">
    <source>
        <dbReference type="Proteomes" id="UP000319908"/>
    </source>
</evidence>
<evidence type="ECO:0000313" key="2">
    <source>
        <dbReference type="EMBL" id="TWU18614.1"/>
    </source>
</evidence>
<keyword evidence="3" id="KW-1185">Reference proteome</keyword>
<dbReference type="EMBL" id="SJPU01000001">
    <property type="protein sequence ID" value="TWU18614.1"/>
    <property type="molecule type" value="Genomic_DNA"/>
</dbReference>
<feature type="region of interest" description="Disordered" evidence="1">
    <location>
        <begin position="33"/>
        <end position="53"/>
    </location>
</feature>
<dbReference type="AlphaFoldDB" id="A0A5C6C5K8"/>
<name>A0A5C6C5K8_9BACT</name>
<evidence type="ECO:0000256" key="1">
    <source>
        <dbReference type="SAM" id="MobiDB-lite"/>
    </source>
</evidence>
<sequence length="53" mass="5870">MTINPSKPSVMERLIRILAKRIVLALSEEPALDEPSPTIVKNGRPRDASRNTS</sequence>
<accession>A0A5C6C5K8</accession>
<reference evidence="2 3" key="1">
    <citation type="journal article" date="2020" name="Antonie Van Leeuwenhoek">
        <title>Rhodopirellula heiligendammensis sp. nov., Rhodopirellula pilleata sp. nov., and Rhodopirellula solitaria sp. nov. isolated from natural or artificial marine surfaces in Northern Germany and California, USA, and emended description of the genus Rhodopirellula.</title>
        <authorList>
            <person name="Kallscheuer N."/>
            <person name="Wiegand S."/>
            <person name="Jogler M."/>
            <person name="Boedeker C."/>
            <person name="Peeters S.H."/>
            <person name="Rast P."/>
            <person name="Heuer A."/>
            <person name="Jetten M.S.M."/>
            <person name="Rohde M."/>
            <person name="Jogler C."/>
        </authorList>
    </citation>
    <scope>NUCLEOTIDE SEQUENCE [LARGE SCALE GENOMIC DNA]</scope>
    <source>
        <strain evidence="2 3">Poly21</strain>
    </source>
</reference>
<comment type="caution">
    <text evidence="2">The sequence shown here is derived from an EMBL/GenBank/DDBJ whole genome shotgun (WGS) entry which is preliminary data.</text>
</comment>
<dbReference type="Proteomes" id="UP000319908">
    <property type="component" value="Unassembled WGS sequence"/>
</dbReference>
<protein>
    <submittedName>
        <fullName evidence="2">Uncharacterized protein</fullName>
    </submittedName>
</protein>
<proteinExistence type="predicted"/>
<organism evidence="2 3">
    <name type="scientific">Allorhodopirellula heiligendammensis</name>
    <dbReference type="NCBI Taxonomy" id="2714739"/>
    <lineage>
        <taxon>Bacteria</taxon>
        <taxon>Pseudomonadati</taxon>
        <taxon>Planctomycetota</taxon>
        <taxon>Planctomycetia</taxon>
        <taxon>Pirellulales</taxon>
        <taxon>Pirellulaceae</taxon>
        <taxon>Allorhodopirellula</taxon>
    </lineage>
</organism>
<feature type="compositionally biased region" description="Basic and acidic residues" evidence="1">
    <location>
        <begin position="44"/>
        <end position="53"/>
    </location>
</feature>